<keyword evidence="6 12" id="KW-0949">S-adenosyl-L-methionine</keyword>
<sequence length="522" mass="59462">MSDVPDLSSDDENYEEEDWQEMETSNTMVTCLFCSGVLPSVEEGFTHCGTVHSFNLNDLKLKFNMDCYSYIKMINYIKTHKPKPEDIIKATESLWEDEKYLKPVENDEWLMFDFDSLTEKPSSPKSYHANVENGLVTLSQSHFIELQRTIQTLTAQLGESQTHLQMAKEDIKKMQDSMKTIIDAGQSNGNGERDEKSMIVNCVSKVPLEDDEGYFNTYAHFGIHYEMLSDKVRTESYRDAIMNNKETLKDKVVLDLGCGTGILSMFSASAGARKVYALDQSEIIYHAIDIITENNLQHVIKTIKGRLENTNLDEKVDIIVSEWMGYFLLFEGMLDSVIYARDNCLKPGGLLLPNRCNISLVANGDTDTHNKLINFWSDVYGYKMNCMKSEVVREASVDIIGSKHIISEPYVIKEVDMVTCDTNTMDFTSDFKLPITKDGHLTSLVGYFDTFFDLPNKVSFSTGPEKTPTHWKQTVFYFRDCKEVKQGDVIEGTIICNRLKSNVRGLSVQINIFGKNHKYLLS</sequence>
<keyword evidence="9" id="KW-0862">Zinc</keyword>
<evidence type="ECO:0000256" key="7">
    <source>
        <dbReference type="ARBA" id="ARBA00022723"/>
    </source>
</evidence>
<comment type="subcellular location">
    <subcellularLocation>
        <location evidence="1">Cytoplasm</location>
        <location evidence="1">Cytosol</location>
    </subcellularLocation>
</comment>
<organism evidence="17 18">
    <name type="scientific">Loxostege sticticalis</name>
    <name type="common">Beet webworm moth</name>
    <dbReference type="NCBI Taxonomy" id="481309"/>
    <lineage>
        <taxon>Eukaryota</taxon>
        <taxon>Metazoa</taxon>
        <taxon>Ecdysozoa</taxon>
        <taxon>Arthropoda</taxon>
        <taxon>Hexapoda</taxon>
        <taxon>Insecta</taxon>
        <taxon>Pterygota</taxon>
        <taxon>Neoptera</taxon>
        <taxon>Endopterygota</taxon>
        <taxon>Lepidoptera</taxon>
        <taxon>Glossata</taxon>
        <taxon>Ditrysia</taxon>
        <taxon>Pyraloidea</taxon>
        <taxon>Crambidae</taxon>
        <taxon>Pyraustinae</taxon>
        <taxon>Loxostege</taxon>
    </lineage>
</organism>
<dbReference type="SUPFAM" id="SSF57667">
    <property type="entry name" value="beta-beta-alpha zinc fingers"/>
    <property type="match status" value="1"/>
</dbReference>
<evidence type="ECO:0000256" key="6">
    <source>
        <dbReference type="ARBA" id="ARBA00022691"/>
    </source>
</evidence>
<comment type="catalytic activity">
    <reaction evidence="10">
        <text>L-arginyl-[protein] + 2 S-adenosyl-L-methionine = N(omega),N(omega)-dimethyl-L-arginyl-[protein] + 2 S-adenosyl-L-homocysteine + 2 H(+)</text>
        <dbReference type="Rhea" id="RHEA:48096"/>
        <dbReference type="Rhea" id="RHEA-COMP:10532"/>
        <dbReference type="Rhea" id="RHEA-COMP:11991"/>
        <dbReference type="ChEBI" id="CHEBI:15378"/>
        <dbReference type="ChEBI" id="CHEBI:29965"/>
        <dbReference type="ChEBI" id="CHEBI:57856"/>
        <dbReference type="ChEBI" id="CHEBI:59789"/>
        <dbReference type="ChEBI" id="CHEBI:61897"/>
        <dbReference type="EC" id="2.1.1.319"/>
    </reaction>
    <physiologicalReaction direction="left-to-right" evidence="10">
        <dbReference type="Rhea" id="RHEA:48097"/>
    </physiologicalReaction>
</comment>
<protein>
    <recommendedName>
        <fullName evidence="2">type I protein arginine methyltransferase</fullName>
        <ecNumber evidence="2">2.1.1.319</ecNumber>
    </recommendedName>
</protein>
<keyword evidence="3" id="KW-0963">Cytoplasm</keyword>
<evidence type="ECO:0000256" key="9">
    <source>
        <dbReference type="ARBA" id="ARBA00022833"/>
    </source>
</evidence>
<evidence type="ECO:0000256" key="5">
    <source>
        <dbReference type="ARBA" id="ARBA00022679"/>
    </source>
</evidence>
<feature type="domain" description="Protein arginine N-methyltransferase 3-like C2H2 zinc finger" evidence="15">
    <location>
        <begin position="62"/>
        <end position="103"/>
    </location>
</feature>
<evidence type="ECO:0000256" key="12">
    <source>
        <dbReference type="PROSITE-ProRule" id="PRU01015"/>
    </source>
</evidence>
<dbReference type="GO" id="GO:0005829">
    <property type="term" value="C:cytosol"/>
    <property type="evidence" value="ECO:0007669"/>
    <property type="project" value="UniProtKB-SubCell"/>
</dbReference>
<evidence type="ECO:0000256" key="13">
    <source>
        <dbReference type="SAM" id="MobiDB-lite"/>
    </source>
</evidence>
<feature type="region of interest" description="Disordered" evidence="13">
    <location>
        <begin position="1"/>
        <end position="22"/>
    </location>
</feature>
<dbReference type="FunFam" id="3.40.50.150:FF:000003">
    <property type="entry name" value="Blast:Protein arginine N-methyltransferase 1"/>
    <property type="match status" value="1"/>
</dbReference>
<reference evidence="17 18" key="1">
    <citation type="submission" date="2024-06" db="EMBL/GenBank/DDBJ databases">
        <title>A chromosome-level genome assembly of beet webworm, Loxostege sticticalis.</title>
        <authorList>
            <person name="Zhang Y."/>
        </authorList>
    </citation>
    <scope>NUCLEOTIDE SEQUENCE [LARGE SCALE GENOMIC DNA]</scope>
    <source>
        <strain evidence="17">AQ028</strain>
        <tissue evidence="17">Male pupae</tissue>
    </source>
</reference>
<dbReference type="EMBL" id="JBEDNZ010000004">
    <property type="protein sequence ID" value="KAL0849550.1"/>
    <property type="molecule type" value="Genomic_DNA"/>
</dbReference>
<dbReference type="GO" id="GO:0032259">
    <property type="term" value="P:methylation"/>
    <property type="evidence" value="ECO:0007669"/>
    <property type="project" value="UniProtKB-KW"/>
</dbReference>
<keyword evidence="4 12" id="KW-0489">Methyltransferase</keyword>
<dbReference type="InterPro" id="IPR029063">
    <property type="entry name" value="SAM-dependent_MTases_sf"/>
</dbReference>
<dbReference type="GO" id="GO:0035242">
    <property type="term" value="F:protein-arginine omega-N asymmetric methyltransferase activity"/>
    <property type="evidence" value="ECO:0007669"/>
    <property type="project" value="UniProtKB-EC"/>
</dbReference>
<feature type="domain" description="Protein arginine N-methyltransferase" evidence="16">
    <location>
        <begin position="365"/>
        <end position="511"/>
    </location>
</feature>
<dbReference type="SUPFAM" id="SSF53335">
    <property type="entry name" value="S-adenosyl-L-methionine-dependent methyltransferases"/>
    <property type="match status" value="1"/>
</dbReference>
<evidence type="ECO:0000313" key="18">
    <source>
        <dbReference type="Proteomes" id="UP001549921"/>
    </source>
</evidence>
<dbReference type="Gene3D" id="2.70.160.11">
    <property type="entry name" value="Hnrnp arginine n-methyltransferase1"/>
    <property type="match status" value="1"/>
</dbReference>
<evidence type="ECO:0000259" key="14">
    <source>
        <dbReference type="Pfam" id="PF03848"/>
    </source>
</evidence>
<dbReference type="InterPro" id="IPR049482">
    <property type="entry name" value="ANM3-like_C2H2_Zf"/>
</dbReference>
<evidence type="ECO:0000259" key="15">
    <source>
        <dbReference type="Pfam" id="PF21137"/>
    </source>
</evidence>
<dbReference type="InterPro" id="IPR025799">
    <property type="entry name" value="Arg_MeTrfase"/>
</dbReference>
<dbReference type="InterPro" id="IPR015985">
    <property type="entry name" value="TehB-like_dom"/>
</dbReference>
<dbReference type="FunFam" id="2.70.160.11:FF:000001">
    <property type="entry name" value="Blast:Protein arginine N-methyltransferase 1"/>
    <property type="match status" value="1"/>
</dbReference>
<dbReference type="EC" id="2.1.1.319" evidence="2"/>
<evidence type="ECO:0000256" key="4">
    <source>
        <dbReference type="ARBA" id="ARBA00022603"/>
    </source>
</evidence>
<dbReference type="Gene3D" id="3.40.50.150">
    <property type="entry name" value="Vaccinia Virus protein VP39"/>
    <property type="match status" value="1"/>
</dbReference>
<evidence type="ECO:0000259" key="16">
    <source>
        <dbReference type="Pfam" id="PF22528"/>
    </source>
</evidence>
<dbReference type="PANTHER" id="PTHR11006:SF53">
    <property type="entry name" value="PROTEIN ARGININE N-METHYLTRANSFERASE 3"/>
    <property type="match status" value="1"/>
</dbReference>
<dbReference type="Pfam" id="PF21137">
    <property type="entry name" value="ANM3_C2H2_Zf"/>
    <property type="match status" value="1"/>
</dbReference>
<dbReference type="PROSITE" id="PS51678">
    <property type="entry name" value="SAM_MT_PRMT"/>
    <property type="match status" value="1"/>
</dbReference>
<dbReference type="Proteomes" id="UP001549921">
    <property type="component" value="Unassembled WGS sequence"/>
</dbReference>
<evidence type="ECO:0000256" key="10">
    <source>
        <dbReference type="ARBA" id="ARBA00047384"/>
    </source>
</evidence>
<dbReference type="Pfam" id="PF03848">
    <property type="entry name" value="TehB"/>
    <property type="match status" value="1"/>
</dbReference>
<dbReference type="AlphaFoldDB" id="A0ABD0TJT4"/>
<proteinExistence type="predicted"/>
<keyword evidence="7" id="KW-0479">Metal-binding</keyword>
<evidence type="ECO:0000256" key="2">
    <source>
        <dbReference type="ARBA" id="ARBA00011925"/>
    </source>
</evidence>
<evidence type="ECO:0000256" key="3">
    <source>
        <dbReference type="ARBA" id="ARBA00022490"/>
    </source>
</evidence>
<evidence type="ECO:0000313" key="17">
    <source>
        <dbReference type="EMBL" id="KAL0849550.1"/>
    </source>
</evidence>
<comment type="catalytic activity">
    <reaction evidence="11">
        <text>L-arginyl-[protein] + S-adenosyl-L-methionine = N(omega)-methyl-L-arginyl-[protein] + S-adenosyl-L-homocysteine + H(+)</text>
        <dbReference type="Rhea" id="RHEA:48100"/>
        <dbReference type="Rhea" id="RHEA-COMP:10532"/>
        <dbReference type="Rhea" id="RHEA-COMP:11990"/>
        <dbReference type="ChEBI" id="CHEBI:15378"/>
        <dbReference type="ChEBI" id="CHEBI:29965"/>
        <dbReference type="ChEBI" id="CHEBI:57856"/>
        <dbReference type="ChEBI" id="CHEBI:59789"/>
        <dbReference type="ChEBI" id="CHEBI:65280"/>
    </reaction>
    <physiologicalReaction direction="left-to-right" evidence="11">
        <dbReference type="Rhea" id="RHEA:48101"/>
    </physiologicalReaction>
</comment>
<dbReference type="GO" id="GO:0008270">
    <property type="term" value="F:zinc ion binding"/>
    <property type="evidence" value="ECO:0007669"/>
    <property type="project" value="UniProtKB-KW"/>
</dbReference>
<keyword evidence="8" id="KW-0863">Zinc-finger</keyword>
<evidence type="ECO:0000256" key="1">
    <source>
        <dbReference type="ARBA" id="ARBA00004514"/>
    </source>
</evidence>
<dbReference type="Pfam" id="PF22528">
    <property type="entry name" value="PRMT_C"/>
    <property type="match status" value="1"/>
</dbReference>
<dbReference type="InterPro" id="IPR036236">
    <property type="entry name" value="Znf_C2H2_sf"/>
</dbReference>
<keyword evidence="5 12" id="KW-0808">Transferase</keyword>
<accession>A0ABD0TJT4</accession>
<dbReference type="PANTHER" id="PTHR11006">
    <property type="entry name" value="PROTEIN ARGININE N-METHYLTRANSFERASE"/>
    <property type="match status" value="1"/>
</dbReference>
<gene>
    <name evidence="17" type="ORF">ABMA28_013816</name>
</gene>
<name>A0ABD0TJT4_LOXSC</name>
<feature type="compositionally biased region" description="Acidic residues" evidence="13">
    <location>
        <begin position="8"/>
        <end position="21"/>
    </location>
</feature>
<evidence type="ECO:0000256" key="11">
    <source>
        <dbReference type="ARBA" id="ARBA00049303"/>
    </source>
</evidence>
<comment type="caution">
    <text evidence="17">The sequence shown here is derived from an EMBL/GenBank/DDBJ whole genome shotgun (WGS) entry which is preliminary data.</text>
</comment>
<dbReference type="CDD" id="cd02440">
    <property type="entry name" value="AdoMet_MTases"/>
    <property type="match status" value="1"/>
</dbReference>
<dbReference type="InterPro" id="IPR055135">
    <property type="entry name" value="PRMT_dom"/>
</dbReference>
<evidence type="ECO:0000256" key="8">
    <source>
        <dbReference type="ARBA" id="ARBA00022771"/>
    </source>
</evidence>
<feature type="domain" description="Tellurite resistance methyltransferase TehB-like" evidence="14">
    <location>
        <begin position="228"/>
        <end position="351"/>
    </location>
</feature>